<protein>
    <recommendedName>
        <fullName evidence="4">DNA-binding protein VF530</fullName>
    </recommendedName>
</protein>
<name>A4CA42_9GAMM</name>
<gene>
    <name evidence="2" type="ORF">PTD2_20582</name>
</gene>
<dbReference type="Pfam" id="PF09905">
    <property type="entry name" value="VF530"/>
    <property type="match status" value="1"/>
</dbReference>
<comment type="caution">
    <text evidence="2">The sequence shown here is derived from an EMBL/GenBank/DDBJ whole genome shotgun (WGS) entry which is preliminary data.</text>
</comment>
<dbReference type="OrthoDB" id="9806870at2"/>
<dbReference type="RefSeq" id="WP_009840082.1">
    <property type="nucleotide sequence ID" value="NZ_CH959301.1"/>
</dbReference>
<dbReference type="STRING" id="87626.PTD2_20582"/>
<dbReference type="AlphaFoldDB" id="A4CA42"/>
<dbReference type="EMBL" id="AAOH01000004">
    <property type="protein sequence ID" value="EAR28250.1"/>
    <property type="molecule type" value="Genomic_DNA"/>
</dbReference>
<organism evidence="2 3">
    <name type="scientific">Pseudoalteromonas tunicata D2</name>
    <dbReference type="NCBI Taxonomy" id="87626"/>
    <lineage>
        <taxon>Bacteria</taxon>
        <taxon>Pseudomonadati</taxon>
        <taxon>Pseudomonadota</taxon>
        <taxon>Gammaproteobacteria</taxon>
        <taxon>Alteromonadales</taxon>
        <taxon>Pseudoalteromonadaceae</taxon>
        <taxon>Pseudoalteromonas</taxon>
    </lineage>
</organism>
<dbReference type="Proteomes" id="UP000006201">
    <property type="component" value="Unassembled WGS sequence"/>
</dbReference>
<dbReference type="InterPro" id="IPR036361">
    <property type="entry name" value="SAP_dom_sf"/>
</dbReference>
<reference evidence="2 3" key="1">
    <citation type="submission" date="2006-02" db="EMBL/GenBank/DDBJ databases">
        <authorList>
            <person name="Moran M.A."/>
            <person name="Kjelleberg S."/>
            <person name="Egan S."/>
            <person name="Saunders N."/>
            <person name="Thomas T."/>
            <person name="Ferriera S."/>
            <person name="Johnson J."/>
            <person name="Kravitz S."/>
            <person name="Halpern A."/>
            <person name="Remington K."/>
            <person name="Beeson K."/>
            <person name="Tran B."/>
            <person name="Rogers Y.-H."/>
            <person name="Friedman R."/>
            <person name="Venter J.C."/>
        </authorList>
    </citation>
    <scope>NUCLEOTIDE SEQUENCE [LARGE SCALE GENOMIC DNA]</scope>
    <source>
        <strain evidence="2 3">D2</strain>
    </source>
</reference>
<evidence type="ECO:0008006" key="4">
    <source>
        <dbReference type="Google" id="ProtNLM"/>
    </source>
</evidence>
<accession>A4CA42</accession>
<sequence length="138" mass="16050">MSTNEPYGNNPLHGVKLEQVVAELVEQYGFEILHAYLELQCLKNNPSIESTVKFLRKTVWAKEKVENFYLYRLKNLPKPDDVQYLLPPRDRTIPAEHKPGLPCELSFSDAKRIKEKKALKDQARIRKKRSTSDNPWGI</sequence>
<dbReference type="eggNOG" id="COG4628">
    <property type="taxonomic scope" value="Bacteria"/>
</dbReference>
<evidence type="ECO:0000256" key="1">
    <source>
        <dbReference type="SAM" id="MobiDB-lite"/>
    </source>
</evidence>
<evidence type="ECO:0000313" key="2">
    <source>
        <dbReference type="EMBL" id="EAR28250.1"/>
    </source>
</evidence>
<evidence type="ECO:0000313" key="3">
    <source>
        <dbReference type="Proteomes" id="UP000006201"/>
    </source>
</evidence>
<dbReference type="InterPro" id="IPR018668">
    <property type="entry name" value="DNA-binding_VF530-like"/>
</dbReference>
<feature type="region of interest" description="Disordered" evidence="1">
    <location>
        <begin position="118"/>
        <end position="138"/>
    </location>
</feature>
<keyword evidence="3" id="KW-1185">Reference proteome</keyword>
<proteinExistence type="predicted"/>
<dbReference type="HOGENOM" id="CLU_111109_1_0_6"/>
<dbReference type="Gene3D" id="1.10.720.30">
    <property type="entry name" value="SAP domain"/>
    <property type="match status" value="1"/>
</dbReference>
<dbReference type="GO" id="GO:0003677">
    <property type="term" value="F:DNA binding"/>
    <property type="evidence" value="ECO:0007669"/>
    <property type="project" value="InterPro"/>
</dbReference>